<name>A0A833X1X1_PHYIN</name>
<feature type="region of interest" description="Disordered" evidence="4">
    <location>
        <begin position="1"/>
        <end position="34"/>
    </location>
</feature>
<evidence type="ECO:0000313" key="6">
    <source>
        <dbReference type="Proteomes" id="UP000602510"/>
    </source>
</evidence>
<evidence type="ECO:0000256" key="4">
    <source>
        <dbReference type="SAM" id="MobiDB-lite"/>
    </source>
</evidence>
<evidence type="ECO:0000256" key="1">
    <source>
        <dbReference type="ARBA" id="ARBA00022598"/>
    </source>
</evidence>
<keyword evidence="6" id="KW-1185">Reference proteome</keyword>
<dbReference type="Proteomes" id="UP000602510">
    <property type="component" value="Unassembled WGS sequence"/>
</dbReference>
<protein>
    <submittedName>
        <fullName evidence="5">Uncharacterized protein</fullName>
    </submittedName>
</protein>
<dbReference type="GO" id="GO:0004088">
    <property type="term" value="F:carbamoyl-phosphate synthase (glutamine-hydrolyzing) activity"/>
    <property type="evidence" value="ECO:0007669"/>
    <property type="project" value="TreeGrafter"/>
</dbReference>
<keyword evidence="2" id="KW-0547">Nucleotide-binding</keyword>
<evidence type="ECO:0000256" key="3">
    <source>
        <dbReference type="ARBA" id="ARBA00022840"/>
    </source>
</evidence>
<organism evidence="5 6">
    <name type="scientific">Phytophthora infestans</name>
    <name type="common">Potato late blight agent</name>
    <name type="synonym">Botrytis infestans</name>
    <dbReference type="NCBI Taxonomy" id="4787"/>
    <lineage>
        <taxon>Eukaryota</taxon>
        <taxon>Sar</taxon>
        <taxon>Stramenopiles</taxon>
        <taxon>Oomycota</taxon>
        <taxon>Peronosporomycetes</taxon>
        <taxon>Peronosporales</taxon>
        <taxon>Peronosporaceae</taxon>
        <taxon>Phytophthora</taxon>
    </lineage>
</organism>
<proteinExistence type="predicted"/>
<comment type="caution">
    <text evidence="5">The sequence shown here is derived from an EMBL/GenBank/DDBJ whole genome shotgun (WGS) entry which is preliminary data.</text>
</comment>
<dbReference type="PANTHER" id="PTHR11405:SF5">
    <property type="entry name" value="CAD PROTEIN"/>
    <property type="match status" value="1"/>
</dbReference>
<dbReference type="GO" id="GO:0006541">
    <property type="term" value="P:glutamine metabolic process"/>
    <property type="evidence" value="ECO:0007669"/>
    <property type="project" value="TreeGrafter"/>
</dbReference>
<evidence type="ECO:0000313" key="5">
    <source>
        <dbReference type="EMBL" id="KAF4045981.1"/>
    </source>
</evidence>
<dbReference type="PANTHER" id="PTHR11405">
    <property type="entry name" value="CARBAMOYLTRANSFERASE FAMILY MEMBER"/>
    <property type="match status" value="1"/>
</dbReference>
<evidence type="ECO:0000256" key="2">
    <source>
        <dbReference type="ARBA" id="ARBA00022741"/>
    </source>
</evidence>
<gene>
    <name evidence="5" type="ORF">GN244_ATG01649</name>
</gene>
<dbReference type="EMBL" id="WSZM01000037">
    <property type="protein sequence ID" value="KAF4045981.1"/>
    <property type="molecule type" value="Genomic_DNA"/>
</dbReference>
<keyword evidence="1" id="KW-0436">Ligase</keyword>
<keyword evidence="3" id="KW-0067">ATP-binding</keyword>
<dbReference type="GO" id="GO:0005524">
    <property type="term" value="F:ATP binding"/>
    <property type="evidence" value="ECO:0007669"/>
    <property type="project" value="UniProtKB-KW"/>
</dbReference>
<accession>A0A833X1X1</accession>
<dbReference type="GO" id="GO:0005737">
    <property type="term" value="C:cytoplasm"/>
    <property type="evidence" value="ECO:0007669"/>
    <property type="project" value="TreeGrafter"/>
</dbReference>
<reference evidence="5" key="1">
    <citation type="submission" date="2020-04" db="EMBL/GenBank/DDBJ databases">
        <title>Hybrid Assembly of Korean Phytophthora infestans isolates.</title>
        <authorList>
            <person name="Prokchorchik M."/>
            <person name="Lee Y."/>
            <person name="Seo J."/>
            <person name="Cho J.-H."/>
            <person name="Park Y.-E."/>
            <person name="Jang D.-C."/>
            <person name="Im J.-S."/>
            <person name="Choi J.-G."/>
            <person name="Park H.-J."/>
            <person name="Lee G.-B."/>
            <person name="Lee Y.-G."/>
            <person name="Hong S.-Y."/>
            <person name="Cho K."/>
            <person name="Sohn K.H."/>
        </authorList>
    </citation>
    <scope>NUCLEOTIDE SEQUENCE</scope>
    <source>
        <strain evidence="5">KR_1_A1</strain>
    </source>
</reference>
<dbReference type="AlphaFoldDB" id="A0A833X1X1"/>
<sequence length="426" mass="46438">MTTAQQVPTEAEMISVSSAPGPSRPDQDNTNDDAHGTASILQWQVVLDKSISAERGQILVLTYSLIGSYGVPDIDVKGAFNLPKSFESGTVQNPGFSVVFEGQTTEIVEPNKANLVAEVTVEEVTVYNKGASPKFVSFRCGMKNYIVRYLTYMEVELTVVPYDYNLPDSELPYEASVGPSTKRASSLKFGIYLGNQNRALVAGVITDKLKYGYCVFLLGAAPPGGMWCPHEHGLPLRPALGKCQQRSTYVHIHGHDRPAFRSGGLSIDQAGELDYSSQAIVAVREEGVHVVHRHGAAISGSGRQLPLRAGTCRGNAGERHEGTALSVGIELYLNGDLERYNVRVMGTLFEAAELLSPMNYLYMTYGDLEDDIPTSEEAITVLGSGTHRNLSFVKIDWCVVSAVHSDAGFNDETKRNEEVELRSKLQ</sequence>